<reference evidence="2" key="1">
    <citation type="journal article" date="2016" name="Nat. Commun.">
        <title>The Gonium pectorale genome demonstrates co-option of cell cycle regulation during the evolution of multicellularity.</title>
        <authorList>
            <person name="Hanschen E.R."/>
            <person name="Marriage T.N."/>
            <person name="Ferris P.J."/>
            <person name="Hamaji T."/>
            <person name="Toyoda A."/>
            <person name="Fujiyama A."/>
            <person name="Neme R."/>
            <person name="Noguchi H."/>
            <person name="Minakuchi Y."/>
            <person name="Suzuki M."/>
            <person name="Kawai-Toyooka H."/>
            <person name="Smith D.R."/>
            <person name="Sparks H."/>
            <person name="Anderson J."/>
            <person name="Bakaric R."/>
            <person name="Luria V."/>
            <person name="Karger A."/>
            <person name="Kirschner M.W."/>
            <person name="Durand P.M."/>
            <person name="Michod R.E."/>
            <person name="Nozaki H."/>
            <person name="Olson B.J."/>
        </authorList>
    </citation>
    <scope>NUCLEOTIDE SEQUENCE [LARGE SCALE GENOMIC DNA]</scope>
    <source>
        <strain evidence="2">NIES-2863</strain>
    </source>
</reference>
<gene>
    <name evidence="1" type="ORF">GPECTOR_177g231</name>
</gene>
<comment type="caution">
    <text evidence="1">The sequence shown here is derived from an EMBL/GenBank/DDBJ whole genome shotgun (WGS) entry which is preliminary data.</text>
</comment>
<dbReference type="STRING" id="33097.A0A150FXA6"/>
<accession>A0A150FXA6</accession>
<dbReference type="PANTHER" id="PTHR33050:SF7">
    <property type="entry name" value="RIBONUCLEASE H"/>
    <property type="match status" value="1"/>
</dbReference>
<keyword evidence="2" id="KW-1185">Reference proteome</keyword>
<evidence type="ECO:0000313" key="1">
    <source>
        <dbReference type="EMBL" id="KXZ42236.1"/>
    </source>
</evidence>
<dbReference type="OrthoDB" id="534186at2759"/>
<dbReference type="EMBL" id="LSYV01000177">
    <property type="protein sequence ID" value="KXZ42236.1"/>
    <property type="molecule type" value="Genomic_DNA"/>
</dbReference>
<dbReference type="AlphaFoldDB" id="A0A150FXA6"/>
<name>A0A150FXA6_GONPE</name>
<dbReference type="PANTHER" id="PTHR33050">
    <property type="entry name" value="REVERSE TRANSCRIPTASE DOMAIN-CONTAINING PROTEIN"/>
    <property type="match status" value="1"/>
</dbReference>
<dbReference type="InterPro" id="IPR052055">
    <property type="entry name" value="Hepadnavirus_pol/RT"/>
</dbReference>
<evidence type="ECO:0000313" key="2">
    <source>
        <dbReference type="Proteomes" id="UP000075714"/>
    </source>
</evidence>
<evidence type="ECO:0008006" key="3">
    <source>
        <dbReference type="Google" id="ProtNLM"/>
    </source>
</evidence>
<organism evidence="1 2">
    <name type="scientific">Gonium pectorale</name>
    <name type="common">Green alga</name>
    <dbReference type="NCBI Taxonomy" id="33097"/>
    <lineage>
        <taxon>Eukaryota</taxon>
        <taxon>Viridiplantae</taxon>
        <taxon>Chlorophyta</taxon>
        <taxon>core chlorophytes</taxon>
        <taxon>Chlorophyceae</taxon>
        <taxon>CS clade</taxon>
        <taxon>Chlamydomonadales</taxon>
        <taxon>Volvocaceae</taxon>
        <taxon>Gonium</taxon>
    </lineage>
</organism>
<dbReference type="Proteomes" id="UP000075714">
    <property type="component" value="Unassembled WGS sequence"/>
</dbReference>
<protein>
    <recommendedName>
        <fullName evidence="3">RNase H type-1 domain-containing protein</fullName>
    </recommendedName>
</protein>
<sequence length="154" mass="17470">MASWRWRGAAGWDGFTSVLGSTPQEVCTVHDALVSFNGPAGPSGHAVKIMTDNQNTANIINKGAAKADACYTVAMELLWSCVEQDIRLQAEWRPRTMNQLADYWSKIAEPDDWSLRSSTFRWLDRLWGRPFDIDLFASHRNQHLPIYYSALLHT</sequence>
<proteinExistence type="predicted"/>